<gene>
    <name evidence="1" type="ORF">D3Y57_14800</name>
</gene>
<accession>A0A494TND5</accession>
<reference evidence="1 2" key="1">
    <citation type="submission" date="2018-09" db="EMBL/GenBank/DDBJ databases">
        <title>Sphingomonas peninsula sp. nov., isolated from fildes peninsula, Antarctic soil.</title>
        <authorList>
            <person name="Yingchao G."/>
        </authorList>
    </citation>
    <scope>NUCLEOTIDE SEQUENCE [LARGE SCALE GENOMIC DNA]</scope>
    <source>
        <strain evidence="1 2">YZ-8</strain>
    </source>
</reference>
<proteinExistence type="predicted"/>
<dbReference type="AlphaFoldDB" id="A0A494TND5"/>
<dbReference type="OrthoDB" id="7566868at2"/>
<keyword evidence="2" id="KW-1185">Reference proteome</keyword>
<evidence type="ECO:0000313" key="2">
    <source>
        <dbReference type="Proteomes" id="UP000276254"/>
    </source>
</evidence>
<evidence type="ECO:0000313" key="1">
    <source>
        <dbReference type="EMBL" id="AYJ86978.1"/>
    </source>
</evidence>
<dbReference type="Proteomes" id="UP000276254">
    <property type="component" value="Chromosome"/>
</dbReference>
<sequence length="258" mass="28463">MANAVSRKNHILATQKLSLVPNRYLKNAGCDLEFTAMRILKQHSVIEITRAASIAGMLLLTSCGASLPAQGDAEQVSHALLKTLTSNGETICVDSTTQGEPLAIFRTMLTAPDPARRPLAWHEPGPLRTGRDVTNRQLVAAEFRGEHVELPEYGAAENVLPVLLQLHLNALAREVAFIPSDAPTSLKGDADVPRARVRWWIFNRFDRSCGPIYTLSKPIVIRDAAFISVMAGHEGSTYALRKVDKVWAPMAKWTNWLY</sequence>
<protein>
    <submittedName>
        <fullName evidence="1">Uncharacterized protein</fullName>
    </submittedName>
</protein>
<dbReference type="EMBL" id="CP032829">
    <property type="protein sequence ID" value="AYJ86978.1"/>
    <property type="molecule type" value="Genomic_DNA"/>
</dbReference>
<organism evidence="1 2">
    <name type="scientific">Sphingomonas paeninsulae</name>
    <dbReference type="NCBI Taxonomy" id="2319844"/>
    <lineage>
        <taxon>Bacteria</taxon>
        <taxon>Pseudomonadati</taxon>
        <taxon>Pseudomonadota</taxon>
        <taxon>Alphaproteobacteria</taxon>
        <taxon>Sphingomonadales</taxon>
        <taxon>Sphingomonadaceae</taxon>
        <taxon>Sphingomonas</taxon>
    </lineage>
</organism>
<name>A0A494TND5_SPHPE</name>
<dbReference type="KEGG" id="spha:D3Y57_14800"/>